<proteinExistence type="predicted"/>
<organism evidence="1 2">
    <name type="scientific">Bursaphelenchus okinawaensis</name>
    <dbReference type="NCBI Taxonomy" id="465554"/>
    <lineage>
        <taxon>Eukaryota</taxon>
        <taxon>Metazoa</taxon>
        <taxon>Ecdysozoa</taxon>
        <taxon>Nematoda</taxon>
        <taxon>Chromadorea</taxon>
        <taxon>Rhabditida</taxon>
        <taxon>Tylenchina</taxon>
        <taxon>Tylenchomorpha</taxon>
        <taxon>Aphelenchoidea</taxon>
        <taxon>Aphelenchoididae</taxon>
        <taxon>Bursaphelenchus</taxon>
    </lineage>
</organism>
<sequence length="94" mass="11100">MYNNSVSLPVSDYRQNVLILKDYEDLKNYRTLSRRRELEEILRSQMAPIEAESEVIRMEIKPHVPHTKIAVFVMHNSLNYQFSWPSEPSSDTES</sequence>
<evidence type="ECO:0000313" key="1">
    <source>
        <dbReference type="EMBL" id="CAD5225137.1"/>
    </source>
</evidence>
<dbReference type="OrthoDB" id="10541513at2759"/>
<protein>
    <submittedName>
        <fullName evidence="1">Uncharacterized protein</fullName>
    </submittedName>
</protein>
<dbReference type="EMBL" id="CAJFDH010000005">
    <property type="protein sequence ID" value="CAD5225137.1"/>
    <property type="molecule type" value="Genomic_DNA"/>
</dbReference>
<dbReference type="Proteomes" id="UP000614601">
    <property type="component" value="Unassembled WGS sequence"/>
</dbReference>
<gene>
    <name evidence="1" type="ORF">BOKJ2_LOCUS11428</name>
</gene>
<dbReference type="EMBL" id="CAJFCW020000005">
    <property type="protein sequence ID" value="CAG9120469.1"/>
    <property type="molecule type" value="Genomic_DNA"/>
</dbReference>
<comment type="caution">
    <text evidence="1">The sequence shown here is derived from an EMBL/GenBank/DDBJ whole genome shotgun (WGS) entry which is preliminary data.</text>
</comment>
<name>A0A811LC77_9BILA</name>
<reference evidence="1" key="1">
    <citation type="submission" date="2020-09" db="EMBL/GenBank/DDBJ databases">
        <authorList>
            <person name="Kikuchi T."/>
        </authorList>
    </citation>
    <scope>NUCLEOTIDE SEQUENCE</scope>
    <source>
        <strain evidence="1">SH1</strain>
    </source>
</reference>
<dbReference type="Proteomes" id="UP000783686">
    <property type="component" value="Unassembled WGS sequence"/>
</dbReference>
<dbReference type="AlphaFoldDB" id="A0A811LC77"/>
<evidence type="ECO:0000313" key="2">
    <source>
        <dbReference type="Proteomes" id="UP000614601"/>
    </source>
</evidence>
<accession>A0A811LC77</accession>
<keyword evidence="2" id="KW-1185">Reference proteome</keyword>